<proteinExistence type="predicted"/>
<sequence length="146" mass="15779">MPAAPIRSPSSTADAALPRWIARCRLLVVGAVLALIVLCVGWELFWAPIGTGGSLLALKALPLCLPLGGLLRNRLYTYRWLSLLIWLYFTEGVVRATTEAAPGAWLAALEVLLSLLVFGGCAAYVRLRLRNGQRLARVGKAGDNPR</sequence>
<dbReference type="OrthoDB" id="9181360at2"/>
<dbReference type="EMBL" id="RDQO01000005">
    <property type="protein sequence ID" value="RMX04272.1"/>
    <property type="molecule type" value="Genomic_DNA"/>
</dbReference>
<keyword evidence="3" id="KW-1185">Reference proteome</keyword>
<evidence type="ECO:0000256" key="1">
    <source>
        <dbReference type="SAM" id="Phobius"/>
    </source>
</evidence>
<feature type="transmembrane region" description="Helical" evidence="1">
    <location>
        <begin position="26"/>
        <end position="47"/>
    </location>
</feature>
<accession>A0A3M6QPE6</accession>
<feature type="transmembrane region" description="Helical" evidence="1">
    <location>
        <begin position="53"/>
        <end position="71"/>
    </location>
</feature>
<dbReference type="Pfam" id="PF09842">
    <property type="entry name" value="DUF2069"/>
    <property type="match status" value="1"/>
</dbReference>
<dbReference type="RefSeq" id="WP_122231100.1">
    <property type="nucleotide sequence ID" value="NZ_RDQO01000005.1"/>
</dbReference>
<reference evidence="2 3" key="1">
    <citation type="submission" date="2018-10" db="EMBL/GenBank/DDBJ databases">
        <title>Draft genome of Cortibacter populi DSM10536.</title>
        <authorList>
            <person name="Bernier A.-M."/>
            <person name="Bernard K."/>
        </authorList>
    </citation>
    <scope>NUCLEOTIDE SEQUENCE [LARGE SCALE GENOMIC DNA]</scope>
    <source>
        <strain evidence="2 3">DSM 105136</strain>
    </source>
</reference>
<feature type="transmembrane region" description="Helical" evidence="1">
    <location>
        <begin position="78"/>
        <end position="98"/>
    </location>
</feature>
<protein>
    <submittedName>
        <fullName evidence="2">DUF2069 domain-containing protein</fullName>
    </submittedName>
</protein>
<dbReference type="InterPro" id="IPR018643">
    <property type="entry name" value="DUF2069_membrane"/>
</dbReference>
<dbReference type="AlphaFoldDB" id="A0A3M6QPE6"/>
<name>A0A3M6QPE6_9BURK</name>
<evidence type="ECO:0000313" key="2">
    <source>
        <dbReference type="EMBL" id="RMX04272.1"/>
    </source>
</evidence>
<feature type="transmembrane region" description="Helical" evidence="1">
    <location>
        <begin position="104"/>
        <end position="127"/>
    </location>
</feature>
<keyword evidence="1" id="KW-0472">Membrane</keyword>
<keyword evidence="1" id="KW-1133">Transmembrane helix</keyword>
<comment type="caution">
    <text evidence="2">The sequence shown here is derived from an EMBL/GenBank/DDBJ whole genome shotgun (WGS) entry which is preliminary data.</text>
</comment>
<keyword evidence="1" id="KW-0812">Transmembrane</keyword>
<gene>
    <name evidence="2" type="ORF">D8I35_15915</name>
</gene>
<dbReference type="Proteomes" id="UP000278006">
    <property type="component" value="Unassembled WGS sequence"/>
</dbReference>
<evidence type="ECO:0000313" key="3">
    <source>
        <dbReference type="Proteomes" id="UP000278006"/>
    </source>
</evidence>
<organism evidence="2 3">
    <name type="scientific">Corticibacter populi</name>
    <dbReference type="NCBI Taxonomy" id="1550736"/>
    <lineage>
        <taxon>Bacteria</taxon>
        <taxon>Pseudomonadati</taxon>
        <taxon>Pseudomonadota</taxon>
        <taxon>Betaproteobacteria</taxon>
        <taxon>Burkholderiales</taxon>
        <taxon>Comamonadaceae</taxon>
        <taxon>Corticibacter</taxon>
    </lineage>
</organism>